<feature type="signal peptide" evidence="1">
    <location>
        <begin position="1"/>
        <end position="20"/>
    </location>
</feature>
<evidence type="ECO:0000313" key="3">
    <source>
        <dbReference type="EMBL" id="NOJ75347.1"/>
    </source>
</evidence>
<feature type="domain" description="GP-PDE" evidence="2">
    <location>
        <begin position="21"/>
        <end position="249"/>
    </location>
</feature>
<dbReference type="Proteomes" id="UP000580344">
    <property type="component" value="Unassembled WGS sequence"/>
</dbReference>
<evidence type="ECO:0000313" key="4">
    <source>
        <dbReference type="Proteomes" id="UP000580344"/>
    </source>
</evidence>
<name>A0ABX1WLD4_9FLAO</name>
<organism evidence="3 4">
    <name type="scientific">Empedobacter stercoris</name>
    <dbReference type="NCBI Taxonomy" id="1628248"/>
    <lineage>
        <taxon>Bacteria</taxon>
        <taxon>Pseudomonadati</taxon>
        <taxon>Bacteroidota</taxon>
        <taxon>Flavobacteriia</taxon>
        <taxon>Flavobacteriales</taxon>
        <taxon>Weeksellaceae</taxon>
        <taxon>Empedobacter</taxon>
    </lineage>
</organism>
<dbReference type="EMBL" id="JABFOQ010000009">
    <property type="protein sequence ID" value="NOJ75347.1"/>
    <property type="molecule type" value="Genomic_DNA"/>
</dbReference>
<evidence type="ECO:0000256" key="1">
    <source>
        <dbReference type="SAM" id="SignalP"/>
    </source>
</evidence>
<evidence type="ECO:0000259" key="2">
    <source>
        <dbReference type="PROSITE" id="PS51704"/>
    </source>
</evidence>
<dbReference type="Gene3D" id="3.20.20.190">
    <property type="entry name" value="Phosphatidylinositol (PI) phosphodiesterase"/>
    <property type="match status" value="1"/>
</dbReference>
<dbReference type="RefSeq" id="WP_171622661.1">
    <property type="nucleotide sequence ID" value="NZ_JABFOQ010000009.1"/>
</dbReference>
<dbReference type="PANTHER" id="PTHR46211:SF1">
    <property type="entry name" value="GLYCEROPHOSPHODIESTER PHOSPHODIESTERASE, CYTOPLASMIC"/>
    <property type="match status" value="1"/>
</dbReference>
<reference evidence="3 4" key="1">
    <citation type="submission" date="2020-05" db="EMBL/GenBank/DDBJ databases">
        <title>Tigecycline resistant gene in Empedobacter stercoris.</title>
        <authorList>
            <person name="Chen Y."/>
            <person name="Cheng Y."/>
            <person name="Zhou K."/>
        </authorList>
    </citation>
    <scope>NUCLEOTIDE SEQUENCE [LARGE SCALE GENOMIC DNA]</scope>
    <source>
        <strain evidence="3 4">ES202</strain>
    </source>
</reference>
<accession>A0ABX1WLD4</accession>
<dbReference type="Pfam" id="PF03009">
    <property type="entry name" value="GDPD"/>
    <property type="match status" value="1"/>
</dbReference>
<gene>
    <name evidence="3" type="ORF">HMH06_05755</name>
</gene>
<proteinExistence type="predicted"/>
<protein>
    <submittedName>
        <fullName evidence="3">Glycerophosphodiester phosphodiesterase</fullName>
    </submittedName>
</protein>
<dbReference type="SUPFAM" id="SSF51695">
    <property type="entry name" value="PLC-like phosphodiesterases"/>
    <property type="match status" value="1"/>
</dbReference>
<dbReference type="PROSITE" id="PS51704">
    <property type="entry name" value="GP_PDE"/>
    <property type="match status" value="1"/>
</dbReference>
<sequence>MKKIIFTALTTFMFANMANAQKIIAHRGYWDTENNAKNSIQSLKSAQEINVYGSEFDVLISADDVLMVNHDDHYQGYTIETTNSTVLKTLKLANNENMPTLEEYIEQGKKNKNVKLIFELKPHSSKENENRAVKKAVELIKKHQIEDQIEIISFSQNICDEFKRLAPEHHVSYLNGDLSPKEIKEKGWNGIDYNYKVFQKNPNWVKEAQALGLLVNVWTVNQPKVMQEMIDLKVDYITTDKPLILKELLTK</sequence>
<feature type="chain" id="PRO_5045342805" evidence="1">
    <location>
        <begin position="21"/>
        <end position="251"/>
    </location>
</feature>
<dbReference type="InterPro" id="IPR030395">
    <property type="entry name" value="GP_PDE_dom"/>
</dbReference>
<dbReference type="PANTHER" id="PTHR46211">
    <property type="entry name" value="GLYCEROPHOSPHORYL DIESTER PHOSPHODIESTERASE"/>
    <property type="match status" value="1"/>
</dbReference>
<comment type="caution">
    <text evidence="3">The sequence shown here is derived from an EMBL/GenBank/DDBJ whole genome shotgun (WGS) entry which is preliminary data.</text>
</comment>
<dbReference type="InterPro" id="IPR017946">
    <property type="entry name" value="PLC-like_Pdiesterase_TIM-brl"/>
</dbReference>
<keyword evidence="4" id="KW-1185">Reference proteome</keyword>
<keyword evidence="1" id="KW-0732">Signal</keyword>